<dbReference type="Proteomes" id="UP000320216">
    <property type="component" value="Chromosome"/>
</dbReference>
<dbReference type="InterPro" id="IPR050901">
    <property type="entry name" value="BP-dep_ABC_trans_perm"/>
</dbReference>
<reference evidence="9 10" key="1">
    <citation type="submission" date="2019-07" db="EMBL/GenBank/DDBJ databases">
        <title>Full genome sequence of Humibacter sp. WJ7-1.</title>
        <authorList>
            <person name="Im W.-T."/>
        </authorList>
    </citation>
    <scope>NUCLEOTIDE SEQUENCE [LARGE SCALE GENOMIC DNA]</scope>
    <source>
        <strain evidence="9 10">WJ7-1</strain>
    </source>
</reference>
<comment type="similarity">
    <text evidence="7">Belongs to the binding-protein-dependent transport system permease family.</text>
</comment>
<evidence type="ECO:0000313" key="9">
    <source>
        <dbReference type="EMBL" id="QDZ14461.1"/>
    </source>
</evidence>
<feature type="transmembrane region" description="Helical" evidence="7">
    <location>
        <begin position="124"/>
        <end position="147"/>
    </location>
</feature>
<feature type="domain" description="ABC transmembrane type-1" evidence="8">
    <location>
        <begin position="84"/>
        <end position="284"/>
    </location>
</feature>
<feature type="transmembrane region" description="Helical" evidence="7">
    <location>
        <begin position="202"/>
        <end position="224"/>
    </location>
</feature>
<evidence type="ECO:0000313" key="10">
    <source>
        <dbReference type="Proteomes" id="UP000320216"/>
    </source>
</evidence>
<dbReference type="RefSeq" id="WP_146319383.1">
    <property type="nucleotide sequence ID" value="NZ_CP042305.1"/>
</dbReference>
<dbReference type="InterPro" id="IPR035906">
    <property type="entry name" value="MetI-like_sf"/>
</dbReference>
<name>A0A5B8M2T0_9MICO</name>
<accession>A0A5B8M2T0</accession>
<organism evidence="9 10">
    <name type="scientific">Humibacter ginsenosidimutans</name>
    <dbReference type="NCBI Taxonomy" id="2599293"/>
    <lineage>
        <taxon>Bacteria</taxon>
        <taxon>Bacillati</taxon>
        <taxon>Actinomycetota</taxon>
        <taxon>Actinomycetes</taxon>
        <taxon>Micrococcales</taxon>
        <taxon>Microbacteriaceae</taxon>
        <taxon>Humibacter</taxon>
    </lineage>
</organism>
<keyword evidence="10" id="KW-1185">Reference proteome</keyword>
<keyword evidence="2 7" id="KW-0813">Transport</keyword>
<keyword evidence="4 7" id="KW-0812">Transmembrane</keyword>
<dbReference type="PANTHER" id="PTHR32243:SF18">
    <property type="entry name" value="INNER MEMBRANE ABC TRANSPORTER PERMEASE PROTEIN YCJP"/>
    <property type="match status" value="1"/>
</dbReference>
<sequence>MSTTTIRTGKRGRATANIAVLVPVWVRAIVIAVILIVIALPLMFVVFGSVNSDLGVASGEYFPSSFTLANYVKIWSTVGLANGMFNSIVVAGSTAVVATVIAVATAYVLVRFTFLGRVTILRSLLILQSIPGTLLLLPLFVVFSSFSTYIGVQVIGTRWGLFITYLTFALPFATWVMVTYLRGLPPELEEAARMDGASNLRIIAQVILPLSWPGIVVAGIFSFLQGWNDVLFASVMTNTDTQTVSIALNLFSASQSGGSLPLYGQLMAASLICAAPVVVLYLCLQRWLVGGLTAGSVK</sequence>
<keyword evidence="3" id="KW-1003">Cell membrane</keyword>
<dbReference type="Gene3D" id="1.10.3720.10">
    <property type="entry name" value="MetI-like"/>
    <property type="match status" value="1"/>
</dbReference>
<feature type="transmembrane region" description="Helical" evidence="7">
    <location>
        <begin position="88"/>
        <end position="112"/>
    </location>
</feature>
<dbReference type="CDD" id="cd06261">
    <property type="entry name" value="TM_PBP2"/>
    <property type="match status" value="1"/>
</dbReference>
<evidence type="ECO:0000256" key="7">
    <source>
        <dbReference type="RuleBase" id="RU363032"/>
    </source>
</evidence>
<dbReference type="OrthoDB" id="9794684at2"/>
<keyword evidence="6 7" id="KW-0472">Membrane</keyword>
<evidence type="ECO:0000256" key="3">
    <source>
        <dbReference type="ARBA" id="ARBA00022475"/>
    </source>
</evidence>
<dbReference type="GO" id="GO:0055085">
    <property type="term" value="P:transmembrane transport"/>
    <property type="evidence" value="ECO:0007669"/>
    <property type="project" value="InterPro"/>
</dbReference>
<evidence type="ECO:0000256" key="4">
    <source>
        <dbReference type="ARBA" id="ARBA00022692"/>
    </source>
</evidence>
<protein>
    <submittedName>
        <fullName evidence="9">Carbohydrate ABC transporter permease</fullName>
    </submittedName>
</protein>
<dbReference type="InterPro" id="IPR000515">
    <property type="entry name" value="MetI-like"/>
</dbReference>
<dbReference type="KEGG" id="huw:FPZ11_06530"/>
<proteinExistence type="inferred from homology"/>
<feature type="transmembrane region" description="Helical" evidence="7">
    <location>
        <begin position="159"/>
        <end position="181"/>
    </location>
</feature>
<evidence type="ECO:0000256" key="6">
    <source>
        <dbReference type="ARBA" id="ARBA00023136"/>
    </source>
</evidence>
<evidence type="ECO:0000259" key="8">
    <source>
        <dbReference type="PROSITE" id="PS50928"/>
    </source>
</evidence>
<dbReference type="SUPFAM" id="SSF161098">
    <property type="entry name" value="MetI-like"/>
    <property type="match status" value="1"/>
</dbReference>
<gene>
    <name evidence="9" type="ORF">FPZ11_06530</name>
</gene>
<dbReference type="GO" id="GO:0005886">
    <property type="term" value="C:plasma membrane"/>
    <property type="evidence" value="ECO:0007669"/>
    <property type="project" value="UniProtKB-SubCell"/>
</dbReference>
<dbReference type="EMBL" id="CP042305">
    <property type="protein sequence ID" value="QDZ14461.1"/>
    <property type="molecule type" value="Genomic_DNA"/>
</dbReference>
<dbReference type="PANTHER" id="PTHR32243">
    <property type="entry name" value="MALTOSE TRANSPORT SYSTEM PERMEASE-RELATED"/>
    <property type="match status" value="1"/>
</dbReference>
<dbReference type="PROSITE" id="PS50928">
    <property type="entry name" value="ABC_TM1"/>
    <property type="match status" value="1"/>
</dbReference>
<feature type="transmembrane region" description="Helical" evidence="7">
    <location>
        <begin position="20"/>
        <end position="47"/>
    </location>
</feature>
<comment type="subcellular location">
    <subcellularLocation>
        <location evidence="1 7">Cell membrane</location>
        <topology evidence="1 7">Multi-pass membrane protein</topology>
    </subcellularLocation>
</comment>
<dbReference type="Pfam" id="PF00528">
    <property type="entry name" value="BPD_transp_1"/>
    <property type="match status" value="1"/>
</dbReference>
<evidence type="ECO:0000256" key="5">
    <source>
        <dbReference type="ARBA" id="ARBA00022989"/>
    </source>
</evidence>
<keyword evidence="5 7" id="KW-1133">Transmembrane helix</keyword>
<evidence type="ECO:0000256" key="1">
    <source>
        <dbReference type="ARBA" id="ARBA00004651"/>
    </source>
</evidence>
<feature type="transmembrane region" description="Helical" evidence="7">
    <location>
        <begin position="262"/>
        <end position="284"/>
    </location>
</feature>
<evidence type="ECO:0000256" key="2">
    <source>
        <dbReference type="ARBA" id="ARBA00022448"/>
    </source>
</evidence>
<dbReference type="AlphaFoldDB" id="A0A5B8M2T0"/>